<keyword evidence="2" id="KW-1185">Reference proteome</keyword>
<proteinExistence type="predicted"/>
<evidence type="ECO:0000313" key="1">
    <source>
        <dbReference type="EMBL" id="VEL41690.1"/>
    </source>
</evidence>
<protein>
    <submittedName>
        <fullName evidence="1">Uncharacterized protein</fullName>
    </submittedName>
</protein>
<dbReference type="EMBL" id="CAAALY010270560">
    <property type="protein sequence ID" value="VEL41690.1"/>
    <property type="molecule type" value="Genomic_DNA"/>
</dbReference>
<comment type="caution">
    <text evidence="1">The sequence shown here is derived from an EMBL/GenBank/DDBJ whole genome shotgun (WGS) entry which is preliminary data.</text>
</comment>
<accession>A0A3S5CR99</accession>
<evidence type="ECO:0000313" key="2">
    <source>
        <dbReference type="Proteomes" id="UP000784294"/>
    </source>
</evidence>
<gene>
    <name evidence="1" type="ORF">PXEA_LOCUS35130</name>
</gene>
<dbReference type="AlphaFoldDB" id="A0A3S5CR99"/>
<reference evidence="1" key="1">
    <citation type="submission" date="2018-11" db="EMBL/GenBank/DDBJ databases">
        <authorList>
            <consortium name="Pathogen Informatics"/>
        </authorList>
    </citation>
    <scope>NUCLEOTIDE SEQUENCE</scope>
</reference>
<dbReference type="Proteomes" id="UP000784294">
    <property type="component" value="Unassembled WGS sequence"/>
</dbReference>
<sequence length="51" mass="5658">MEAVCVNTCTVARCLEEGIIWLKVWRIQSGVSASLKTDGKKKMQRISTKCG</sequence>
<name>A0A3S5CR99_9PLAT</name>
<organism evidence="1 2">
    <name type="scientific">Protopolystoma xenopodis</name>
    <dbReference type="NCBI Taxonomy" id="117903"/>
    <lineage>
        <taxon>Eukaryota</taxon>
        <taxon>Metazoa</taxon>
        <taxon>Spiralia</taxon>
        <taxon>Lophotrochozoa</taxon>
        <taxon>Platyhelminthes</taxon>
        <taxon>Monogenea</taxon>
        <taxon>Polyopisthocotylea</taxon>
        <taxon>Polystomatidea</taxon>
        <taxon>Polystomatidae</taxon>
        <taxon>Protopolystoma</taxon>
    </lineage>
</organism>